<dbReference type="Pfam" id="PF12680">
    <property type="entry name" value="SnoaL_2"/>
    <property type="match status" value="1"/>
</dbReference>
<dbReference type="InterPro" id="IPR032710">
    <property type="entry name" value="NTF2-like_dom_sf"/>
</dbReference>
<feature type="domain" description="SnoaL-like" evidence="1">
    <location>
        <begin position="13"/>
        <end position="120"/>
    </location>
</feature>
<accession>A0ABZ1YZQ3</accession>
<proteinExistence type="predicted"/>
<protein>
    <submittedName>
        <fullName evidence="2">Ester cyclase</fullName>
    </submittedName>
</protein>
<dbReference type="InterPro" id="IPR037401">
    <property type="entry name" value="SnoaL-like"/>
</dbReference>
<gene>
    <name evidence="2" type="ORF">OG563_10110</name>
</gene>
<dbReference type="SUPFAM" id="SSF54427">
    <property type="entry name" value="NTF2-like"/>
    <property type="match status" value="1"/>
</dbReference>
<evidence type="ECO:0000313" key="3">
    <source>
        <dbReference type="Proteomes" id="UP001432062"/>
    </source>
</evidence>
<sequence length="133" mass="14633">MRDFGITLFDEWTAMWNGDLALADKIMAPEFTLRYAQPGAGDYDDIHDPRTFVAKIAEVHEQRPGVRFTPQGEPVVEIDDTRTGFVARPYGAAFTGPNGEQVDVSGTDILRFTAGLITEVWSVSGGVAGRSYY</sequence>
<evidence type="ECO:0000313" key="2">
    <source>
        <dbReference type="EMBL" id="WUV48511.1"/>
    </source>
</evidence>
<name>A0ABZ1YZQ3_9NOCA</name>
<evidence type="ECO:0000259" key="1">
    <source>
        <dbReference type="Pfam" id="PF12680"/>
    </source>
</evidence>
<dbReference type="Proteomes" id="UP001432062">
    <property type="component" value="Chromosome"/>
</dbReference>
<dbReference type="RefSeq" id="WP_327093335.1">
    <property type="nucleotide sequence ID" value="NZ_CP109149.1"/>
</dbReference>
<dbReference type="Gene3D" id="3.10.450.50">
    <property type="match status" value="1"/>
</dbReference>
<reference evidence="2" key="1">
    <citation type="submission" date="2022-10" db="EMBL/GenBank/DDBJ databases">
        <title>The complete genomes of actinobacterial strains from the NBC collection.</title>
        <authorList>
            <person name="Joergensen T.S."/>
            <person name="Alvarez Arevalo M."/>
            <person name="Sterndorff E.B."/>
            <person name="Faurdal D."/>
            <person name="Vuksanovic O."/>
            <person name="Mourched A.-S."/>
            <person name="Charusanti P."/>
            <person name="Shaw S."/>
            <person name="Blin K."/>
            <person name="Weber T."/>
        </authorList>
    </citation>
    <scope>NUCLEOTIDE SEQUENCE</scope>
    <source>
        <strain evidence="2">NBC_01482</strain>
    </source>
</reference>
<keyword evidence="3" id="KW-1185">Reference proteome</keyword>
<organism evidence="2 3">
    <name type="scientific">Nocardia vinacea</name>
    <dbReference type="NCBI Taxonomy" id="96468"/>
    <lineage>
        <taxon>Bacteria</taxon>
        <taxon>Bacillati</taxon>
        <taxon>Actinomycetota</taxon>
        <taxon>Actinomycetes</taxon>
        <taxon>Mycobacteriales</taxon>
        <taxon>Nocardiaceae</taxon>
        <taxon>Nocardia</taxon>
    </lineage>
</organism>
<dbReference type="EMBL" id="CP109441">
    <property type="protein sequence ID" value="WUV48511.1"/>
    <property type="molecule type" value="Genomic_DNA"/>
</dbReference>